<organism evidence="1">
    <name type="scientific">Tanacetum cinerariifolium</name>
    <name type="common">Dalmatian daisy</name>
    <name type="synonym">Chrysanthemum cinerariifolium</name>
    <dbReference type="NCBI Taxonomy" id="118510"/>
    <lineage>
        <taxon>Eukaryota</taxon>
        <taxon>Viridiplantae</taxon>
        <taxon>Streptophyta</taxon>
        <taxon>Embryophyta</taxon>
        <taxon>Tracheophyta</taxon>
        <taxon>Spermatophyta</taxon>
        <taxon>Magnoliopsida</taxon>
        <taxon>eudicotyledons</taxon>
        <taxon>Gunneridae</taxon>
        <taxon>Pentapetalae</taxon>
        <taxon>asterids</taxon>
        <taxon>campanulids</taxon>
        <taxon>Asterales</taxon>
        <taxon>Asteraceae</taxon>
        <taxon>Asteroideae</taxon>
        <taxon>Anthemideae</taxon>
        <taxon>Anthemidinae</taxon>
        <taxon>Tanacetum</taxon>
    </lineage>
</organism>
<name>A0A699SQU2_TANCI</name>
<protein>
    <submittedName>
        <fullName evidence="1">Uncharacterized protein</fullName>
    </submittedName>
</protein>
<accession>A0A699SQU2</accession>
<proteinExistence type="predicted"/>
<reference evidence="1" key="1">
    <citation type="journal article" date="2019" name="Sci. Rep.">
        <title>Draft genome of Tanacetum cinerariifolium, the natural source of mosquito coil.</title>
        <authorList>
            <person name="Yamashiro T."/>
            <person name="Shiraishi A."/>
            <person name="Satake H."/>
            <person name="Nakayama K."/>
        </authorList>
    </citation>
    <scope>NUCLEOTIDE SEQUENCE</scope>
</reference>
<sequence length="101" mass="11340">SFYDDDDDNDYEESTNPLPPSILITTSLLILPIEDPKDSLIMRDEDLNTIPEKESDKVIKSSVEDLVPIPCESEDTSESDSAYDLSSYVISLPLVFQKENP</sequence>
<dbReference type="EMBL" id="BKCJ011184422">
    <property type="protein sequence ID" value="GFD00375.1"/>
    <property type="molecule type" value="Genomic_DNA"/>
</dbReference>
<evidence type="ECO:0000313" key="1">
    <source>
        <dbReference type="EMBL" id="GFD00375.1"/>
    </source>
</evidence>
<gene>
    <name evidence="1" type="ORF">Tci_872344</name>
</gene>
<dbReference type="AlphaFoldDB" id="A0A699SQU2"/>
<comment type="caution">
    <text evidence="1">The sequence shown here is derived from an EMBL/GenBank/DDBJ whole genome shotgun (WGS) entry which is preliminary data.</text>
</comment>
<feature type="non-terminal residue" evidence="1">
    <location>
        <position position="1"/>
    </location>
</feature>